<evidence type="ECO:0000313" key="7">
    <source>
        <dbReference type="Proteomes" id="UP000030653"/>
    </source>
</evidence>
<evidence type="ECO:0000256" key="4">
    <source>
        <dbReference type="SAM" id="MobiDB-lite"/>
    </source>
</evidence>
<organism evidence="6 7">
    <name type="scientific">Dacryopinax primogenitus (strain DJM 731)</name>
    <name type="common">Brown rot fungus</name>
    <dbReference type="NCBI Taxonomy" id="1858805"/>
    <lineage>
        <taxon>Eukaryota</taxon>
        <taxon>Fungi</taxon>
        <taxon>Dikarya</taxon>
        <taxon>Basidiomycota</taxon>
        <taxon>Agaricomycotina</taxon>
        <taxon>Dacrymycetes</taxon>
        <taxon>Dacrymycetales</taxon>
        <taxon>Dacrymycetaceae</taxon>
        <taxon>Dacryopinax</taxon>
    </lineage>
</organism>
<dbReference type="InterPro" id="IPR036910">
    <property type="entry name" value="HMG_box_dom_sf"/>
</dbReference>
<dbReference type="RefSeq" id="XP_040626572.1">
    <property type="nucleotide sequence ID" value="XM_040768938.1"/>
</dbReference>
<evidence type="ECO:0000256" key="1">
    <source>
        <dbReference type="ARBA" id="ARBA00023125"/>
    </source>
</evidence>
<dbReference type="SMART" id="SM00398">
    <property type="entry name" value="HMG"/>
    <property type="match status" value="2"/>
</dbReference>
<feature type="DNA-binding region" description="HMG box" evidence="3">
    <location>
        <begin position="112"/>
        <end position="181"/>
    </location>
</feature>
<protein>
    <recommendedName>
        <fullName evidence="5">HMG box domain-containing protein</fullName>
    </recommendedName>
</protein>
<feature type="DNA-binding region" description="HMG box" evidence="3">
    <location>
        <begin position="212"/>
        <end position="285"/>
    </location>
</feature>
<dbReference type="HOGENOM" id="CLU_976662_0_0_1"/>
<keyword evidence="1 3" id="KW-0238">DNA-binding</keyword>
<dbReference type="GO" id="GO:0005634">
    <property type="term" value="C:nucleus"/>
    <property type="evidence" value="ECO:0007669"/>
    <property type="project" value="UniProtKB-UniRule"/>
</dbReference>
<dbReference type="Proteomes" id="UP000030653">
    <property type="component" value="Unassembled WGS sequence"/>
</dbReference>
<dbReference type="SUPFAM" id="SSF47095">
    <property type="entry name" value="HMG-box"/>
    <property type="match status" value="2"/>
</dbReference>
<dbReference type="GO" id="GO:0010468">
    <property type="term" value="P:regulation of gene expression"/>
    <property type="evidence" value="ECO:0007669"/>
    <property type="project" value="TreeGrafter"/>
</dbReference>
<dbReference type="OMA" id="DIPYVEA"/>
<dbReference type="PANTHER" id="PTHR46040:SF3">
    <property type="entry name" value="HIGH MOBILITY GROUP PROTEIN 2"/>
    <property type="match status" value="1"/>
</dbReference>
<feature type="compositionally biased region" description="Polar residues" evidence="4">
    <location>
        <begin position="59"/>
        <end position="68"/>
    </location>
</feature>
<dbReference type="AlphaFoldDB" id="M5FVQ0"/>
<reference evidence="6 7" key="1">
    <citation type="journal article" date="2012" name="Science">
        <title>The Paleozoic origin of enzymatic lignin decomposition reconstructed from 31 fungal genomes.</title>
        <authorList>
            <person name="Floudas D."/>
            <person name="Binder M."/>
            <person name="Riley R."/>
            <person name="Barry K."/>
            <person name="Blanchette R.A."/>
            <person name="Henrissat B."/>
            <person name="Martinez A.T."/>
            <person name="Otillar R."/>
            <person name="Spatafora J.W."/>
            <person name="Yadav J.S."/>
            <person name="Aerts A."/>
            <person name="Benoit I."/>
            <person name="Boyd A."/>
            <person name="Carlson A."/>
            <person name="Copeland A."/>
            <person name="Coutinho P.M."/>
            <person name="de Vries R.P."/>
            <person name="Ferreira P."/>
            <person name="Findley K."/>
            <person name="Foster B."/>
            <person name="Gaskell J."/>
            <person name="Glotzer D."/>
            <person name="Gorecki P."/>
            <person name="Heitman J."/>
            <person name="Hesse C."/>
            <person name="Hori C."/>
            <person name="Igarashi K."/>
            <person name="Jurgens J.A."/>
            <person name="Kallen N."/>
            <person name="Kersten P."/>
            <person name="Kohler A."/>
            <person name="Kuees U."/>
            <person name="Kumar T.K.A."/>
            <person name="Kuo A."/>
            <person name="LaButti K."/>
            <person name="Larrondo L.F."/>
            <person name="Lindquist E."/>
            <person name="Ling A."/>
            <person name="Lombard V."/>
            <person name="Lucas S."/>
            <person name="Lundell T."/>
            <person name="Martin R."/>
            <person name="McLaughlin D.J."/>
            <person name="Morgenstern I."/>
            <person name="Morin E."/>
            <person name="Murat C."/>
            <person name="Nagy L.G."/>
            <person name="Nolan M."/>
            <person name="Ohm R.A."/>
            <person name="Patyshakuliyeva A."/>
            <person name="Rokas A."/>
            <person name="Ruiz-Duenas F.J."/>
            <person name="Sabat G."/>
            <person name="Salamov A."/>
            <person name="Samejima M."/>
            <person name="Schmutz J."/>
            <person name="Slot J.C."/>
            <person name="St John F."/>
            <person name="Stenlid J."/>
            <person name="Sun H."/>
            <person name="Sun S."/>
            <person name="Syed K."/>
            <person name="Tsang A."/>
            <person name="Wiebenga A."/>
            <person name="Young D."/>
            <person name="Pisabarro A."/>
            <person name="Eastwood D.C."/>
            <person name="Martin F."/>
            <person name="Cullen D."/>
            <person name="Grigoriev I.V."/>
            <person name="Hibbett D.S."/>
        </authorList>
    </citation>
    <scope>NUCLEOTIDE SEQUENCE [LARGE SCALE GENOMIC DNA]</scope>
    <source>
        <strain evidence="6 7">DJM-731 SS1</strain>
    </source>
</reference>
<dbReference type="Pfam" id="PF09011">
    <property type="entry name" value="HMG_box_2"/>
    <property type="match status" value="1"/>
</dbReference>
<dbReference type="EMBL" id="JH795869">
    <property type="protein sequence ID" value="EJT99674.1"/>
    <property type="molecule type" value="Genomic_DNA"/>
</dbReference>
<feature type="domain" description="HMG box" evidence="5">
    <location>
        <begin position="112"/>
        <end position="181"/>
    </location>
</feature>
<evidence type="ECO:0000256" key="3">
    <source>
        <dbReference type="PROSITE-ProRule" id="PRU00267"/>
    </source>
</evidence>
<feature type="compositionally biased region" description="Basic residues" evidence="4">
    <location>
        <begin position="72"/>
        <end position="97"/>
    </location>
</feature>
<evidence type="ECO:0000256" key="2">
    <source>
        <dbReference type="ARBA" id="ARBA00023242"/>
    </source>
</evidence>
<dbReference type="GeneID" id="63684000"/>
<evidence type="ECO:0000313" key="6">
    <source>
        <dbReference type="EMBL" id="EJT99674.1"/>
    </source>
</evidence>
<dbReference type="PROSITE" id="PS50118">
    <property type="entry name" value="HMG_BOX_2"/>
    <property type="match status" value="2"/>
</dbReference>
<dbReference type="OrthoDB" id="1919336at2759"/>
<proteinExistence type="predicted"/>
<dbReference type="InterPro" id="IPR051965">
    <property type="entry name" value="ChromReg_NeuronalGeneExpr"/>
</dbReference>
<dbReference type="Gene3D" id="1.10.30.10">
    <property type="entry name" value="High mobility group box domain"/>
    <property type="match status" value="2"/>
</dbReference>
<dbReference type="STRING" id="1858805.M5FVQ0"/>
<evidence type="ECO:0000259" key="5">
    <source>
        <dbReference type="PROSITE" id="PS50118"/>
    </source>
</evidence>
<dbReference type="CDD" id="cd00084">
    <property type="entry name" value="HMG-box_SF"/>
    <property type="match status" value="1"/>
</dbReference>
<dbReference type="InterPro" id="IPR009071">
    <property type="entry name" value="HMG_box_dom"/>
</dbReference>
<feature type="region of interest" description="Disordered" evidence="4">
    <location>
        <begin position="46"/>
        <end position="119"/>
    </location>
</feature>
<accession>M5FVQ0</accession>
<keyword evidence="7" id="KW-1185">Reference proteome</keyword>
<gene>
    <name evidence="6" type="ORF">DACRYDRAFT_109781</name>
</gene>
<dbReference type="GO" id="GO:0003677">
    <property type="term" value="F:DNA binding"/>
    <property type="evidence" value="ECO:0007669"/>
    <property type="project" value="UniProtKB-UniRule"/>
</dbReference>
<feature type="domain" description="HMG box" evidence="5">
    <location>
        <begin position="212"/>
        <end position="285"/>
    </location>
</feature>
<name>M5FVQ0_DACPD</name>
<feature type="compositionally biased region" description="Basic and acidic residues" evidence="4">
    <location>
        <begin position="98"/>
        <end position="108"/>
    </location>
</feature>
<sequence>MLSTLFPRVIRLATTLRHFAVTTPRVTTASRHFAFPARAFAAAATVTKRKPVAAKSASKRSTAGASKSPSGKGRKTKAKKGKKPGKRVAKAAPKKRSRPVEKKVKEKLPQPPARPAGPYGLFTAANSVKYTKPPVTQEQFRQAASKLAADWQALPVEEKQVYYDDAARRLSEYHVALSEWSRDISYDMLRKINKQRRAKKQRNIRLAGHRDFIKPSNPYLIFVSDQRAIPENWDGAPASGIARQSWFVKKAASQWKKLSDAERATYVERAAKHNVAYRAQKAEAT</sequence>
<dbReference type="PANTHER" id="PTHR46040">
    <property type="entry name" value="HIGH MOBILITY GROUP PROTEIN 2"/>
    <property type="match status" value="1"/>
</dbReference>
<keyword evidence="2 3" id="KW-0539">Nucleus</keyword>